<dbReference type="Proteomes" id="UP000001208">
    <property type="component" value="Chromosome"/>
</dbReference>
<dbReference type="GO" id="GO:0016758">
    <property type="term" value="F:hexosyltransferase activity"/>
    <property type="evidence" value="ECO:0007669"/>
    <property type="project" value="UniProtKB-ARBA"/>
</dbReference>
<protein>
    <submittedName>
        <fullName evidence="4">Glycosyl transferase family 2</fullName>
    </submittedName>
</protein>
<keyword evidence="4" id="KW-0808">Transferase</keyword>
<dbReference type="KEGG" id="cts:Ctha_2141"/>
<dbReference type="InterPro" id="IPR029044">
    <property type="entry name" value="Nucleotide-diphossugar_trans"/>
</dbReference>
<dbReference type="PANTHER" id="PTHR22916:SF3">
    <property type="entry name" value="UDP-GLCNAC:BETAGAL BETA-1,3-N-ACETYLGLUCOSAMINYLTRANSFERASE-LIKE PROTEIN 1"/>
    <property type="match status" value="1"/>
</dbReference>
<reference evidence="4 5" key="1">
    <citation type="submission" date="2008-06" db="EMBL/GenBank/DDBJ databases">
        <title>Complete sequence of Chloroherpeton thalassium ATCC 35110.</title>
        <authorList>
            <consortium name="US DOE Joint Genome Institute"/>
            <person name="Lucas S."/>
            <person name="Copeland A."/>
            <person name="Lapidus A."/>
            <person name="Glavina del Rio T."/>
            <person name="Dalin E."/>
            <person name="Tice H."/>
            <person name="Bruce D."/>
            <person name="Goodwin L."/>
            <person name="Pitluck S."/>
            <person name="Schmutz J."/>
            <person name="Larimer F."/>
            <person name="Land M."/>
            <person name="Hauser L."/>
            <person name="Kyrpides N."/>
            <person name="Mikhailova N."/>
            <person name="Liu Z."/>
            <person name="Li T."/>
            <person name="Zhao F."/>
            <person name="Overmann J."/>
            <person name="Bryant D.A."/>
            <person name="Richardson P."/>
        </authorList>
    </citation>
    <scope>NUCLEOTIDE SEQUENCE [LARGE SCALE GENOMIC DNA]</scope>
    <source>
        <strain evidence="5">ATCC 35110 / GB-78</strain>
    </source>
</reference>
<gene>
    <name evidence="4" type="ordered locus">Ctha_2141</name>
</gene>
<dbReference type="EMBL" id="CP001100">
    <property type="protein sequence ID" value="ACF14593.1"/>
    <property type="molecule type" value="Genomic_DNA"/>
</dbReference>
<dbReference type="SUPFAM" id="SSF53448">
    <property type="entry name" value="Nucleotide-diphospho-sugar transferases"/>
    <property type="match status" value="1"/>
</dbReference>
<evidence type="ECO:0000256" key="1">
    <source>
        <dbReference type="SAM" id="MobiDB-lite"/>
    </source>
</evidence>
<organism evidence="4 5">
    <name type="scientific">Chloroherpeton thalassium (strain ATCC 35110 / GB-78)</name>
    <dbReference type="NCBI Taxonomy" id="517418"/>
    <lineage>
        <taxon>Bacteria</taxon>
        <taxon>Pseudomonadati</taxon>
        <taxon>Chlorobiota</taxon>
        <taxon>Chlorobiia</taxon>
        <taxon>Chlorobiales</taxon>
        <taxon>Chloroherpetonaceae</taxon>
        <taxon>Chloroherpeton</taxon>
    </lineage>
</organism>
<dbReference type="OrthoDB" id="9815829at2"/>
<evidence type="ECO:0000259" key="3">
    <source>
        <dbReference type="Pfam" id="PF00535"/>
    </source>
</evidence>
<feature type="region of interest" description="Disordered" evidence="1">
    <location>
        <begin position="1"/>
        <end position="26"/>
    </location>
</feature>
<feature type="transmembrane region" description="Helical" evidence="2">
    <location>
        <begin position="279"/>
        <end position="297"/>
    </location>
</feature>
<dbReference type="eggNOG" id="COG0463">
    <property type="taxonomic scope" value="Bacteria"/>
</dbReference>
<keyword evidence="2" id="KW-0812">Transmembrane</keyword>
<keyword evidence="5" id="KW-1185">Reference proteome</keyword>
<evidence type="ECO:0000313" key="5">
    <source>
        <dbReference type="Proteomes" id="UP000001208"/>
    </source>
</evidence>
<dbReference type="HOGENOM" id="CLU_025996_4_4_10"/>
<keyword evidence="2" id="KW-1133">Transmembrane helix</keyword>
<keyword evidence="2" id="KW-0472">Membrane</keyword>
<dbReference type="STRING" id="517418.Ctha_2141"/>
<evidence type="ECO:0000256" key="2">
    <source>
        <dbReference type="SAM" id="Phobius"/>
    </source>
</evidence>
<dbReference type="RefSeq" id="WP_012500676.1">
    <property type="nucleotide sequence ID" value="NC_011026.1"/>
</dbReference>
<dbReference type="AlphaFoldDB" id="B3QVJ3"/>
<dbReference type="InterPro" id="IPR001173">
    <property type="entry name" value="Glyco_trans_2-like"/>
</dbReference>
<dbReference type="CAZy" id="GT2">
    <property type="family name" value="Glycosyltransferase Family 2"/>
</dbReference>
<sequence length="303" mass="36059">MNEENQYQYTPLPEPIPITEQDWPEGTKPMVTTRTMTYMHENYIRECIEGILMQKTTFPVQVLIHDDASTDMTANIVKEYADKYPKLITAYFQKENSYTKSDKIERRKPFFDLIAGKYIALCEGDDYWIDPYKLQKQVGFLEANSDYGLVYTEINCYHQKSRNLEEKAFKNRLGIHDNTFEDFLIHGWFIAPCTWLYRERYNNYKLKNNNLIGDLPLLLNISSKSKIGFLKDVTSTYRVLNKSASSRNDIIKRIKIQFNTLSIRKEYAVQYDIYDKLKYKMNLMLVIQMIKILYFFFPLKKKK</sequence>
<evidence type="ECO:0000313" key="4">
    <source>
        <dbReference type="EMBL" id="ACF14593.1"/>
    </source>
</evidence>
<accession>B3QVJ3</accession>
<dbReference type="Pfam" id="PF00535">
    <property type="entry name" value="Glycos_transf_2"/>
    <property type="match status" value="1"/>
</dbReference>
<feature type="domain" description="Glycosyltransferase 2-like" evidence="3">
    <location>
        <begin position="37"/>
        <end position="200"/>
    </location>
</feature>
<dbReference type="PANTHER" id="PTHR22916">
    <property type="entry name" value="GLYCOSYLTRANSFERASE"/>
    <property type="match status" value="1"/>
</dbReference>
<name>B3QVJ3_CHLT3</name>
<dbReference type="Gene3D" id="3.90.550.10">
    <property type="entry name" value="Spore Coat Polysaccharide Biosynthesis Protein SpsA, Chain A"/>
    <property type="match status" value="1"/>
</dbReference>
<proteinExistence type="predicted"/>